<keyword evidence="3" id="KW-1185">Reference proteome</keyword>
<feature type="transmembrane region" description="Helical" evidence="1">
    <location>
        <begin position="45"/>
        <end position="64"/>
    </location>
</feature>
<reference evidence="2" key="1">
    <citation type="submission" date="2020-11" db="EMBL/GenBank/DDBJ databases">
        <authorList>
            <consortium name="DOE Joint Genome Institute"/>
            <person name="Ahrendt S."/>
            <person name="Riley R."/>
            <person name="Andreopoulos W."/>
            <person name="LaButti K."/>
            <person name="Pangilinan J."/>
            <person name="Ruiz-duenas F.J."/>
            <person name="Barrasa J.M."/>
            <person name="Sanchez-Garcia M."/>
            <person name="Camarero S."/>
            <person name="Miyauchi S."/>
            <person name="Serrano A."/>
            <person name="Linde D."/>
            <person name="Babiker R."/>
            <person name="Drula E."/>
            <person name="Ayuso-Fernandez I."/>
            <person name="Pacheco R."/>
            <person name="Padilla G."/>
            <person name="Ferreira P."/>
            <person name="Barriuso J."/>
            <person name="Kellner H."/>
            <person name="Castanera R."/>
            <person name="Alfaro M."/>
            <person name="Ramirez L."/>
            <person name="Pisabarro A.G."/>
            <person name="Kuo A."/>
            <person name="Tritt A."/>
            <person name="Lipzen A."/>
            <person name="He G."/>
            <person name="Yan M."/>
            <person name="Ng V."/>
            <person name="Cullen D."/>
            <person name="Martin F."/>
            <person name="Rosso M.-N."/>
            <person name="Henrissat B."/>
            <person name="Hibbett D."/>
            <person name="Martinez A.T."/>
            <person name="Grigoriev I.V."/>
        </authorList>
    </citation>
    <scope>NUCLEOTIDE SEQUENCE</scope>
    <source>
        <strain evidence="2">AH 44721</strain>
    </source>
</reference>
<dbReference type="Proteomes" id="UP000724874">
    <property type="component" value="Unassembled WGS sequence"/>
</dbReference>
<evidence type="ECO:0000313" key="2">
    <source>
        <dbReference type="EMBL" id="KAF8872446.1"/>
    </source>
</evidence>
<name>A0A9P5TGL7_GYMJU</name>
<sequence length="72" mass="8565">MLPVLWLVPFLLLLMWSHLFVYRVRFLASDINHLHDLPLQCNQSYFVFPYFSLPSILVQATLIARPLAYCWL</sequence>
<comment type="caution">
    <text evidence="2">The sequence shown here is derived from an EMBL/GenBank/DDBJ whole genome shotgun (WGS) entry which is preliminary data.</text>
</comment>
<gene>
    <name evidence="2" type="ORF">CPB84DRAFT_1799602</name>
</gene>
<accession>A0A9P5TGL7</accession>
<evidence type="ECO:0000313" key="3">
    <source>
        <dbReference type="Proteomes" id="UP000724874"/>
    </source>
</evidence>
<dbReference type="AlphaFoldDB" id="A0A9P5TGL7"/>
<organism evidence="2 3">
    <name type="scientific">Gymnopilus junonius</name>
    <name type="common">Spectacular rustgill mushroom</name>
    <name type="synonym">Gymnopilus spectabilis subsp. junonius</name>
    <dbReference type="NCBI Taxonomy" id="109634"/>
    <lineage>
        <taxon>Eukaryota</taxon>
        <taxon>Fungi</taxon>
        <taxon>Dikarya</taxon>
        <taxon>Basidiomycota</taxon>
        <taxon>Agaricomycotina</taxon>
        <taxon>Agaricomycetes</taxon>
        <taxon>Agaricomycetidae</taxon>
        <taxon>Agaricales</taxon>
        <taxon>Agaricineae</taxon>
        <taxon>Hymenogastraceae</taxon>
        <taxon>Gymnopilus</taxon>
    </lineage>
</organism>
<dbReference type="EMBL" id="JADNYJ010000267">
    <property type="protein sequence ID" value="KAF8872446.1"/>
    <property type="molecule type" value="Genomic_DNA"/>
</dbReference>
<feature type="transmembrane region" description="Helical" evidence="1">
    <location>
        <begin position="6"/>
        <end position="24"/>
    </location>
</feature>
<keyword evidence="1" id="KW-1133">Transmembrane helix</keyword>
<keyword evidence="1" id="KW-0812">Transmembrane</keyword>
<keyword evidence="1" id="KW-0472">Membrane</keyword>
<evidence type="ECO:0000256" key="1">
    <source>
        <dbReference type="SAM" id="Phobius"/>
    </source>
</evidence>
<proteinExistence type="predicted"/>
<protein>
    <submittedName>
        <fullName evidence="2">Uncharacterized protein</fullName>
    </submittedName>
</protein>